<accession>A0AAN7HM59</accession>
<dbReference type="PANTHER" id="PTHR42077:SF1">
    <property type="entry name" value="YALI0F30239P"/>
    <property type="match status" value="1"/>
</dbReference>
<evidence type="ECO:0000313" key="4">
    <source>
        <dbReference type="Proteomes" id="UP001303647"/>
    </source>
</evidence>
<feature type="region of interest" description="Disordered" evidence="1">
    <location>
        <begin position="92"/>
        <end position="122"/>
    </location>
</feature>
<keyword evidence="2" id="KW-0812">Transmembrane</keyword>
<reference evidence="3" key="1">
    <citation type="journal article" date="2023" name="Mol. Phylogenet. Evol.">
        <title>Genome-scale phylogeny and comparative genomics of the fungal order Sordariales.</title>
        <authorList>
            <person name="Hensen N."/>
            <person name="Bonometti L."/>
            <person name="Westerberg I."/>
            <person name="Brannstrom I.O."/>
            <person name="Guillou S."/>
            <person name="Cros-Aarteil S."/>
            <person name="Calhoun S."/>
            <person name="Haridas S."/>
            <person name="Kuo A."/>
            <person name="Mondo S."/>
            <person name="Pangilinan J."/>
            <person name="Riley R."/>
            <person name="LaButti K."/>
            <person name="Andreopoulos B."/>
            <person name="Lipzen A."/>
            <person name="Chen C."/>
            <person name="Yan M."/>
            <person name="Daum C."/>
            <person name="Ng V."/>
            <person name="Clum A."/>
            <person name="Steindorff A."/>
            <person name="Ohm R.A."/>
            <person name="Martin F."/>
            <person name="Silar P."/>
            <person name="Natvig D.O."/>
            <person name="Lalanne C."/>
            <person name="Gautier V."/>
            <person name="Ament-Velasquez S.L."/>
            <person name="Kruys A."/>
            <person name="Hutchinson M.I."/>
            <person name="Powell A.J."/>
            <person name="Barry K."/>
            <person name="Miller A.N."/>
            <person name="Grigoriev I.V."/>
            <person name="Debuchy R."/>
            <person name="Gladieux P."/>
            <person name="Hiltunen Thoren M."/>
            <person name="Johannesson H."/>
        </authorList>
    </citation>
    <scope>NUCLEOTIDE SEQUENCE</scope>
    <source>
        <strain evidence="3">CBS 359.72</strain>
    </source>
</reference>
<dbReference type="AlphaFoldDB" id="A0AAN7HM59"/>
<evidence type="ECO:0000256" key="1">
    <source>
        <dbReference type="SAM" id="MobiDB-lite"/>
    </source>
</evidence>
<dbReference type="Proteomes" id="UP001303647">
    <property type="component" value="Unassembled WGS sequence"/>
</dbReference>
<comment type="caution">
    <text evidence="3">The sequence shown here is derived from an EMBL/GenBank/DDBJ whole genome shotgun (WGS) entry which is preliminary data.</text>
</comment>
<sequence>MAWGSEKVQSPPSTIRQLLPLIITLVVLGAVAWVGYLVYQSVVKIQAQARKQMGENVTFSKDGMRVNVQGMGAESYLDRTQSWVVKAWELGTGSSTNGQHEATRRKRNVLTKPKPGEAQQHR</sequence>
<feature type="transmembrane region" description="Helical" evidence="2">
    <location>
        <begin position="18"/>
        <end position="39"/>
    </location>
</feature>
<evidence type="ECO:0000313" key="3">
    <source>
        <dbReference type="EMBL" id="KAK4246335.1"/>
    </source>
</evidence>
<gene>
    <name evidence="3" type="ORF">C7999DRAFT_42186</name>
</gene>
<proteinExistence type="predicted"/>
<keyword evidence="2" id="KW-0472">Membrane</keyword>
<dbReference type="EMBL" id="MU857676">
    <property type="protein sequence ID" value="KAK4246335.1"/>
    <property type="molecule type" value="Genomic_DNA"/>
</dbReference>
<keyword evidence="2" id="KW-1133">Transmembrane helix</keyword>
<keyword evidence="4" id="KW-1185">Reference proteome</keyword>
<reference evidence="3" key="2">
    <citation type="submission" date="2023-05" db="EMBL/GenBank/DDBJ databases">
        <authorList>
            <consortium name="Lawrence Berkeley National Laboratory"/>
            <person name="Steindorff A."/>
            <person name="Hensen N."/>
            <person name="Bonometti L."/>
            <person name="Westerberg I."/>
            <person name="Brannstrom I.O."/>
            <person name="Guillou S."/>
            <person name="Cros-Aarteil S."/>
            <person name="Calhoun S."/>
            <person name="Haridas S."/>
            <person name="Kuo A."/>
            <person name="Mondo S."/>
            <person name="Pangilinan J."/>
            <person name="Riley R."/>
            <person name="Labutti K."/>
            <person name="Andreopoulos B."/>
            <person name="Lipzen A."/>
            <person name="Chen C."/>
            <person name="Yanf M."/>
            <person name="Daum C."/>
            <person name="Ng V."/>
            <person name="Clum A."/>
            <person name="Ohm R."/>
            <person name="Martin F."/>
            <person name="Silar P."/>
            <person name="Natvig D."/>
            <person name="Lalanne C."/>
            <person name="Gautier V."/>
            <person name="Ament-Velasquez S.L."/>
            <person name="Kruys A."/>
            <person name="Hutchinson M.I."/>
            <person name="Powell A.J."/>
            <person name="Barry K."/>
            <person name="Miller A.N."/>
            <person name="Grigoriev I.V."/>
            <person name="Debuchy R."/>
            <person name="Gladieux P."/>
            <person name="Thoren M.H."/>
            <person name="Johannesson H."/>
        </authorList>
    </citation>
    <scope>NUCLEOTIDE SEQUENCE</scope>
    <source>
        <strain evidence="3">CBS 359.72</strain>
    </source>
</reference>
<evidence type="ECO:0000256" key="2">
    <source>
        <dbReference type="SAM" id="Phobius"/>
    </source>
</evidence>
<name>A0AAN7HM59_9PEZI</name>
<protein>
    <submittedName>
        <fullName evidence="3">Uncharacterized protein</fullName>
    </submittedName>
</protein>
<organism evidence="3 4">
    <name type="scientific">Corynascus novoguineensis</name>
    <dbReference type="NCBI Taxonomy" id="1126955"/>
    <lineage>
        <taxon>Eukaryota</taxon>
        <taxon>Fungi</taxon>
        <taxon>Dikarya</taxon>
        <taxon>Ascomycota</taxon>
        <taxon>Pezizomycotina</taxon>
        <taxon>Sordariomycetes</taxon>
        <taxon>Sordariomycetidae</taxon>
        <taxon>Sordariales</taxon>
        <taxon>Chaetomiaceae</taxon>
        <taxon>Corynascus</taxon>
    </lineage>
</organism>
<dbReference type="PANTHER" id="PTHR42077">
    <property type="entry name" value="YALI0F30239P"/>
    <property type="match status" value="1"/>
</dbReference>